<feature type="coiled-coil region" evidence="4">
    <location>
        <begin position="111"/>
        <end position="142"/>
    </location>
</feature>
<proteinExistence type="predicted"/>
<comment type="catalytic activity">
    <reaction evidence="3">
        <text>2 GTP = 3',3'-c-di-GMP + 2 diphosphate</text>
        <dbReference type="Rhea" id="RHEA:24898"/>
        <dbReference type="ChEBI" id="CHEBI:33019"/>
        <dbReference type="ChEBI" id="CHEBI:37565"/>
        <dbReference type="ChEBI" id="CHEBI:58805"/>
        <dbReference type="EC" id="2.7.7.65"/>
    </reaction>
</comment>
<dbReference type="SMART" id="SM00267">
    <property type="entry name" value="GGDEF"/>
    <property type="match status" value="1"/>
</dbReference>
<evidence type="ECO:0000256" key="2">
    <source>
        <dbReference type="ARBA" id="ARBA00012528"/>
    </source>
</evidence>
<dbReference type="Proteomes" id="UP000287908">
    <property type="component" value="Unassembled WGS sequence"/>
</dbReference>
<dbReference type="InterPro" id="IPR029787">
    <property type="entry name" value="Nucleotide_cyclase"/>
</dbReference>
<dbReference type="Gene3D" id="3.30.70.270">
    <property type="match status" value="1"/>
</dbReference>
<dbReference type="GO" id="GO:0052621">
    <property type="term" value="F:diguanylate cyclase activity"/>
    <property type="evidence" value="ECO:0007669"/>
    <property type="project" value="UniProtKB-EC"/>
</dbReference>
<dbReference type="NCBIfam" id="TIGR00254">
    <property type="entry name" value="GGDEF"/>
    <property type="match status" value="1"/>
</dbReference>
<evidence type="ECO:0000256" key="1">
    <source>
        <dbReference type="ARBA" id="ARBA00001946"/>
    </source>
</evidence>
<dbReference type="EC" id="2.7.7.65" evidence="2"/>
<evidence type="ECO:0000259" key="5">
    <source>
        <dbReference type="PROSITE" id="PS50887"/>
    </source>
</evidence>
<gene>
    <name evidence="6" type="ORF">CWI81_10400</name>
</gene>
<dbReference type="RefSeq" id="WP_126785247.1">
    <property type="nucleotide sequence ID" value="NZ_PIQF01000003.1"/>
</dbReference>
<reference evidence="6 7" key="1">
    <citation type="journal article" date="2011" name="Front. Microbiol.">
        <title>Genomic signatures of strain selection and enhancement in Bacillus atrophaeus var. globigii, a historical biowarfare simulant.</title>
        <authorList>
            <person name="Gibbons H.S."/>
            <person name="Broomall S.M."/>
            <person name="McNew L.A."/>
            <person name="Daligault H."/>
            <person name="Chapman C."/>
            <person name="Bruce D."/>
            <person name="Karavis M."/>
            <person name="Krepps M."/>
            <person name="McGregor P.A."/>
            <person name="Hong C."/>
            <person name="Park K.H."/>
            <person name="Akmal A."/>
            <person name="Feldman A."/>
            <person name="Lin J.S."/>
            <person name="Chang W.E."/>
            <person name="Higgs B.W."/>
            <person name="Demirev P."/>
            <person name="Lindquist J."/>
            <person name="Liem A."/>
            <person name="Fochler E."/>
            <person name="Read T.D."/>
            <person name="Tapia R."/>
            <person name="Johnson S."/>
            <person name="Bishop-Lilly K.A."/>
            <person name="Detter C."/>
            <person name="Han C."/>
            <person name="Sozhamannan S."/>
            <person name="Rosenzweig C.N."/>
            <person name="Skowronski E.W."/>
        </authorList>
    </citation>
    <scope>NUCLEOTIDE SEQUENCE [LARGE SCALE GENOMIC DNA]</scope>
    <source>
        <strain evidence="6 7">CL-SP19</strain>
    </source>
</reference>
<dbReference type="GO" id="GO:1902201">
    <property type="term" value="P:negative regulation of bacterial-type flagellum-dependent cell motility"/>
    <property type="evidence" value="ECO:0007669"/>
    <property type="project" value="TreeGrafter"/>
</dbReference>
<comment type="caution">
    <text evidence="6">The sequence shown here is derived from an EMBL/GenBank/DDBJ whole genome shotgun (WGS) entry which is preliminary data.</text>
</comment>
<dbReference type="InterPro" id="IPR043128">
    <property type="entry name" value="Rev_trsase/Diguanyl_cyclase"/>
</dbReference>
<dbReference type="FunFam" id="3.30.70.270:FF:000001">
    <property type="entry name" value="Diguanylate cyclase domain protein"/>
    <property type="match status" value="1"/>
</dbReference>
<dbReference type="PANTHER" id="PTHR45138">
    <property type="entry name" value="REGULATORY COMPONENTS OF SENSORY TRANSDUCTION SYSTEM"/>
    <property type="match status" value="1"/>
</dbReference>
<dbReference type="GO" id="GO:0043709">
    <property type="term" value="P:cell adhesion involved in single-species biofilm formation"/>
    <property type="evidence" value="ECO:0007669"/>
    <property type="project" value="TreeGrafter"/>
</dbReference>
<evidence type="ECO:0000256" key="3">
    <source>
        <dbReference type="ARBA" id="ARBA00034247"/>
    </source>
</evidence>
<dbReference type="GO" id="GO:0005886">
    <property type="term" value="C:plasma membrane"/>
    <property type="evidence" value="ECO:0007669"/>
    <property type="project" value="TreeGrafter"/>
</dbReference>
<feature type="domain" description="GGDEF" evidence="5">
    <location>
        <begin position="166"/>
        <end position="293"/>
    </location>
</feature>
<dbReference type="PROSITE" id="PS50887">
    <property type="entry name" value="GGDEF"/>
    <property type="match status" value="1"/>
</dbReference>
<dbReference type="InterPro" id="IPR050469">
    <property type="entry name" value="Diguanylate_Cyclase"/>
</dbReference>
<comment type="cofactor">
    <cofactor evidence="1">
        <name>Mg(2+)</name>
        <dbReference type="ChEBI" id="CHEBI:18420"/>
    </cofactor>
</comment>
<organism evidence="6 7">
    <name type="scientific">Idiomarina seosinensis</name>
    <dbReference type="NCBI Taxonomy" id="281739"/>
    <lineage>
        <taxon>Bacteria</taxon>
        <taxon>Pseudomonadati</taxon>
        <taxon>Pseudomonadota</taxon>
        <taxon>Gammaproteobacteria</taxon>
        <taxon>Alteromonadales</taxon>
        <taxon>Idiomarinaceae</taxon>
        <taxon>Idiomarina</taxon>
    </lineage>
</organism>
<evidence type="ECO:0000313" key="7">
    <source>
        <dbReference type="Proteomes" id="UP000287908"/>
    </source>
</evidence>
<dbReference type="CDD" id="cd01949">
    <property type="entry name" value="GGDEF"/>
    <property type="match status" value="1"/>
</dbReference>
<accession>A0A432ZBT0</accession>
<dbReference type="InterPro" id="IPR000160">
    <property type="entry name" value="GGDEF_dom"/>
</dbReference>
<dbReference type="SUPFAM" id="SSF55073">
    <property type="entry name" value="Nucleotide cyclase"/>
    <property type="match status" value="1"/>
</dbReference>
<evidence type="ECO:0000256" key="4">
    <source>
        <dbReference type="SAM" id="Coils"/>
    </source>
</evidence>
<dbReference type="EMBL" id="PIQF01000003">
    <property type="protein sequence ID" value="RUO75374.1"/>
    <property type="molecule type" value="Genomic_DNA"/>
</dbReference>
<name>A0A432ZBT0_9GAMM</name>
<dbReference type="OrthoDB" id="5620448at2"/>
<dbReference type="AlphaFoldDB" id="A0A432ZBT0"/>
<sequence>MSKVQLDNFPIGLVVTTAEGHAVLHGNKDFYRLCQQTPQSLSLLTSILTPASKIIVESFVMPLLLHEGHCSEIQLTINTPSGDKIPVLVNALMHSAEKDSIYWAISSAQKRDDLYQELINLRNDLEDKAERLKQLSETDELTKLLNRRAFVADARTMIKQAKRNNLSYSFMMLDIDHFKHINDQLGHFVGDKVIADVGALLKKYCRENDLTARIGGEEFAIFSTSNATDSASQFAEKLLKVFSSEDIQGLNVTVSIGVATSLSDDFDTLYKTADRLLYQAKKNGRNQFCAHFFT</sequence>
<protein>
    <recommendedName>
        <fullName evidence="2">diguanylate cyclase</fullName>
        <ecNumber evidence="2">2.7.7.65</ecNumber>
    </recommendedName>
</protein>
<keyword evidence="7" id="KW-1185">Reference proteome</keyword>
<evidence type="ECO:0000313" key="6">
    <source>
        <dbReference type="EMBL" id="RUO75374.1"/>
    </source>
</evidence>
<dbReference type="PANTHER" id="PTHR45138:SF9">
    <property type="entry name" value="DIGUANYLATE CYCLASE DGCM-RELATED"/>
    <property type="match status" value="1"/>
</dbReference>
<keyword evidence="4" id="KW-0175">Coiled coil</keyword>
<dbReference type="Pfam" id="PF00990">
    <property type="entry name" value="GGDEF"/>
    <property type="match status" value="1"/>
</dbReference>